<dbReference type="EMBL" id="CAJMWW010000078">
    <property type="protein sequence ID" value="CAE6424229.1"/>
    <property type="molecule type" value="Genomic_DNA"/>
</dbReference>
<dbReference type="PANTHER" id="PTHR11799">
    <property type="entry name" value="PARAOXONASE"/>
    <property type="match status" value="1"/>
</dbReference>
<feature type="region of interest" description="Disordered" evidence="6">
    <location>
        <begin position="885"/>
        <end position="920"/>
    </location>
</feature>
<evidence type="ECO:0000256" key="5">
    <source>
        <dbReference type="PIRSR" id="PIRSR602640-2"/>
    </source>
</evidence>
<evidence type="ECO:0000313" key="9">
    <source>
        <dbReference type="Proteomes" id="UP000663841"/>
    </source>
</evidence>
<feature type="binding site" evidence="5">
    <location>
        <position position="641"/>
    </location>
    <ligand>
        <name>Ca(2+)</name>
        <dbReference type="ChEBI" id="CHEBI:29108"/>
        <label>1</label>
        <note>catalytic</note>
    </ligand>
</feature>
<keyword evidence="5" id="KW-0479">Metal-binding</keyword>
<evidence type="ECO:0000256" key="1">
    <source>
        <dbReference type="ARBA" id="ARBA00008595"/>
    </source>
</evidence>
<proteinExistence type="inferred from homology"/>
<reference evidence="8" key="1">
    <citation type="submission" date="2021-01" db="EMBL/GenBank/DDBJ databases">
        <authorList>
            <person name="Kaushik A."/>
        </authorList>
    </citation>
    <scope>NUCLEOTIDE SEQUENCE</scope>
    <source>
        <strain evidence="8">AG3-T5</strain>
    </source>
</reference>
<dbReference type="InterPro" id="IPR011042">
    <property type="entry name" value="6-blade_b-propeller_TolB-like"/>
</dbReference>
<comment type="cofactor">
    <cofactor evidence="5">
        <name>Ca(2+)</name>
        <dbReference type="ChEBI" id="CHEBI:29108"/>
    </cofactor>
    <text evidence="5">Binds 2 calcium ions per subunit.</text>
</comment>
<dbReference type="AlphaFoldDB" id="A0A8H2XIZ1"/>
<comment type="similarity">
    <text evidence="1">Belongs to the paraoxonase family.</text>
</comment>
<accession>A0A8H2XIZ1</accession>
<evidence type="ECO:0000313" key="8">
    <source>
        <dbReference type="EMBL" id="CAE6424229.1"/>
    </source>
</evidence>
<keyword evidence="7" id="KW-0472">Membrane</keyword>
<keyword evidence="7" id="KW-0812">Transmembrane</keyword>
<feature type="binding site" evidence="5">
    <location>
        <position position="597"/>
    </location>
    <ligand>
        <name>Ca(2+)</name>
        <dbReference type="ChEBI" id="CHEBI:29108"/>
        <label>1</label>
        <note>catalytic</note>
    </ligand>
</feature>
<evidence type="ECO:0000256" key="7">
    <source>
        <dbReference type="SAM" id="Phobius"/>
    </source>
</evidence>
<feature type="binding site" evidence="5">
    <location>
        <position position="471"/>
    </location>
    <ligand>
        <name>Ca(2+)</name>
        <dbReference type="ChEBI" id="CHEBI:29108"/>
        <label>1</label>
        <note>catalytic</note>
    </ligand>
</feature>
<keyword evidence="3" id="KW-1015">Disulfide bond</keyword>
<evidence type="ECO:0000256" key="3">
    <source>
        <dbReference type="ARBA" id="ARBA00023157"/>
    </source>
</evidence>
<dbReference type="Gene3D" id="2.120.10.30">
    <property type="entry name" value="TolB, C-terminal domain"/>
    <property type="match status" value="2"/>
</dbReference>
<dbReference type="InterPro" id="IPR051288">
    <property type="entry name" value="Serum_paraoxonase/arylesterase"/>
</dbReference>
<keyword evidence="5" id="KW-0106">Calcium</keyword>
<keyword evidence="7" id="KW-1133">Transmembrane helix</keyword>
<dbReference type="GO" id="GO:0004064">
    <property type="term" value="F:arylesterase activity"/>
    <property type="evidence" value="ECO:0007669"/>
    <property type="project" value="InterPro"/>
</dbReference>
<feature type="transmembrane region" description="Helical" evidence="7">
    <location>
        <begin position="926"/>
        <end position="947"/>
    </location>
</feature>
<feature type="binding site" evidence="5">
    <location>
        <position position="526"/>
    </location>
    <ligand>
        <name>Ca(2+)</name>
        <dbReference type="ChEBI" id="CHEBI:29108"/>
        <label>1</label>
        <note>catalytic</note>
    </ligand>
</feature>
<organism evidence="8 9">
    <name type="scientific">Rhizoctonia solani</name>
    <dbReference type="NCBI Taxonomy" id="456999"/>
    <lineage>
        <taxon>Eukaryota</taxon>
        <taxon>Fungi</taxon>
        <taxon>Dikarya</taxon>
        <taxon>Basidiomycota</taxon>
        <taxon>Agaricomycotina</taxon>
        <taxon>Agaricomycetes</taxon>
        <taxon>Cantharellales</taxon>
        <taxon>Ceratobasidiaceae</taxon>
        <taxon>Rhizoctonia</taxon>
    </lineage>
</organism>
<feature type="compositionally biased region" description="Low complexity" evidence="6">
    <location>
        <begin position="885"/>
        <end position="895"/>
    </location>
</feature>
<feature type="binding site" evidence="5">
    <location>
        <position position="642"/>
    </location>
    <ligand>
        <name>Ca(2+)</name>
        <dbReference type="ChEBI" id="CHEBI:29108"/>
        <label>1</label>
        <note>catalytic</note>
    </ligand>
</feature>
<dbReference type="GO" id="GO:0046872">
    <property type="term" value="F:metal ion binding"/>
    <property type="evidence" value="ECO:0007669"/>
    <property type="project" value="UniProtKB-KW"/>
</dbReference>
<evidence type="ECO:0000256" key="4">
    <source>
        <dbReference type="ARBA" id="ARBA00023180"/>
    </source>
</evidence>
<dbReference type="PANTHER" id="PTHR11799:SF30">
    <property type="entry name" value="SERUM PARAOXONASE_ARYLESTERASE 2"/>
    <property type="match status" value="1"/>
</dbReference>
<sequence length="948" mass="102285">MVVRVLSIVVVLLAWYAWNLKHAIQAQLFPKNLPPLFSAGQKCELVKEGNRFKFCEDGLVYAPGISVFSCDPGRHEWNTVMGPMRNPSPRGGLWALHYNSTTTGQPYFLELTNFPTDADFHPLGIEITPADSTGTSRLLVVNHRRENSTIEVFYIRHDQASKLVTLEHEMTLTDRAFVAPNAMAAISPNSFILSHDHYFTRRMAWPLNVILPPLETFLVLPLGQVDLVTFDPTGVRQIQTVARNIPFANGVAVSKDKSTLAIASTTRAEVRFYSLHSGGAKWVSSARVPFSVDNIAFAGDRLLAAGHPYLPEFMALVKRKSNRAPSYVVEITPQADHGDTWLARSAHSDVIIALLAYHVWNLKHAIQAQLVPKQLPPLFSAGGRCELIQERPGNDNRFKLCEDGLVLAPGIAIFSCDPGRRDWNTVIGPMLEPGRRGGLWALHYTSTTTEKPYPLELINFPTDADFRPLGIDITATDSTRTPSRLLVINHGRHRPTVEVFRIQLELNVVKLTHEITLAHPSFVSPNAIAVISPNAFFLSHDHYFTNRMSWPFNRILPWLETFLSLPLGRVDLVLFEAPPGTGVSNVRTVASNIACANGVAVSADGSTLAIASTSRAEVLLYSKHEKDVKYVSSVRVPFAVDNLAFAGDQLLAAGHPYIPELMALVDRKSSRAPSYVTTIAPRLIGSVDREESWLARIATGANVTTIFTSDGSFLSSSSGAFVDLETKIMFVVALYGAAMFTKPFALLFATAAALSVSGLSIDTPAGLTQCGTVEVKWSGKKSPFILSVLPSCESDSEDPLLEFTGVNATSYKWTVNLPSSTGPIAFAITDSDGYEAYTEEVVIKQSDNTACLSAASSSGATPSATATSAASVSDADSFARTTVSVSSTPVPSAPVNVGAGLNPGTGSGSEGSSSSFKDTQTQANSAVAPVASTFASVIGVAAAFVILF</sequence>
<name>A0A8H2XIZ1_9AGAM</name>
<dbReference type="SUPFAM" id="SSF63829">
    <property type="entry name" value="Calcium-dependent phosphotriesterase"/>
    <property type="match status" value="2"/>
</dbReference>
<evidence type="ECO:0000256" key="2">
    <source>
        <dbReference type="ARBA" id="ARBA00022801"/>
    </source>
</evidence>
<protein>
    <submittedName>
        <fullName evidence="8">Uncharacterized protein</fullName>
    </submittedName>
</protein>
<gene>
    <name evidence="8" type="ORF">RDB_LOCUS51147</name>
</gene>
<dbReference type="Proteomes" id="UP000663841">
    <property type="component" value="Unassembled WGS sequence"/>
</dbReference>
<keyword evidence="2" id="KW-0378">Hydrolase</keyword>
<keyword evidence="4" id="KW-0325">Glycoprotein</keyword>
<dbReference type="InterPro" id="IPR002640">
    <property type="entry name" value="Arylesterase"/>
</dbReference>
<evidence type="ECO:0000256" key="6">
    <source>
        <dbReference type="SAM" id="MobiDB-lite"/>
    </source>
</evidence>
<comment type="caution">
    <text evidence="8">The sequence shown here is derived from an EMBL/GenBank/DDBJ whole genome shotgun (WGS) entry which is preliminary data.</text>
</comment>
<dbReference type="Pfam" id="PF01731">
    <property type="entry name" value="Arylesterase"/>
    <property type="match status" value="2"/>
</dbReference>